<dbReference type="EMBL" id="FQUC01000012">
    <property type="protein sequence ID" value="SHF93562.1"/>
    <property type="molecule type" value="Genomic_DNA"/>
</dbReference>
<name>A0A1M5FQX0_9BACT</name>
<feature type="domain" description="DUF6973" evidence="2">
    <location>
        <begin position="163"/>
        <end position="252"/>
    </location>
</feature>
<dbReference type="RefSeq" id="WP_062180810.1">
    <property type="nucleotide sequence ID" value="NZ_BBXL01000011.1"/>
</dbReference>
<gene>
    <name evidence="3" type="ORF">SAMN05444362_11273</name>
</gene>
<sequence length="259" mass="29293">MRKHYHKLIAILFICIFALQPVKAWDNNGGWGDNDDNSYNNGWGNEDDWWNDTYGIGGNNWLNEVTVTDYDDGWNNWLNDFYAWSNDTSWDDSYVDDSFYDMYYSDYLASLDYQGGGQQSSYDQFKKDWNDLTPAEKEFVKNYPGTAKNFSLNATKAKAGAASTGLPGATDGPLDAVRHAYWSALNTRDQGRTLAEKFGNAHESDPFNDPAVKAMDLHNNGIGYDIGERAGTYPKWDDQKVLNEVMNAYKAGKLSIINP</sequence>
<evidence type="ECO:0000313" key="3">
    <source>
        <dbReference type="EMBL" id="SHF93562.1"/>
    </source>
</evidence>
<dbReference type="InterPro" id="IPR054246">
    <property type="entry name" value="DUF6973"/>
</dbReference>
<dbReference type="OrthoDB" id="1251927at2"/>
<keyword evidence="4" id="KW-1185">Reference proteome</keyword>
<evidence type="ECO:0000259" key="2">
    <source>
        <dbReference type="Pfam" id="PF22322"/>
    </source>
</evidence>
<accession>A0A1M5FQX0</accession>
<dbReference type="AlphaFoldDB" id="A0A1M5FQX0"/>
<feature type="signal peptide" evidence="1">
    <location>
        <begin position="1"/>
        <end position="24"/>
    </location>
</feature>
<organism evidence="3 4">
    <name type="scientific">Dysgonomonas macrotermitis</name>
    <dbReference type="NCBI Taxonomy" id="1346286"/>
    <lineage>
        <taxon>Bacteria</taxon>
        <taxon>Pseudomonadati</taxon>
        <taxon>Bacteroidota</taxon>
        <taxon>Bacteroidia</taxon>
        <taxon>Bacteroidales</taxon>
        <taxon>Dysgonomonadaceae</taxon>
        <taxon>Dysgonomonas</taxon>
    </lineage>
</organism>
<reference evidence="4" key="1">
    <citation type="submission" date="2016-11" db="EMBL/GenBank/DDBJ databases">
        <authorList>
            <person name="Varghese N."/>
            <person name="Submissions S."/>
        </authorList>
    </citation>
    <scope>NUCLEOTIDE SEQUENCE [LARGE SCALE GENOMIC DNA]</scope>
    <source>
        <strain evidence="4">DSM 27370</strain>
    </source>
</reference>
<evidence type="ECO:0000313" key="4">
    <source>
        <dbReference type="Proteomes" id="UP000184480"/>
    </source>
</evidence>
<protein>
    <recommendedName>
        <fullName evidence="2">DUF6973 domain-containing protein</fullName>
    </recommendedName>
</protein>
<proteinExistence type="predicted"/>
<keyword evidence="1" id="KW-0732">Signal</keyword>
<evidence type="ECO:0000256" key="1">
    <source>
        <dbReference type="SAM" id="SignalP"/>
    </source>
</evidence>
<dbReference type="Proteomes" id="UP000184480">
    <property type="component" value="Unassembled WGS sequence"/>
</dbReference>
<dbReference type="Pfam" id="PF22322">
    <property type="entry name" value="DUF6973"/>
    <property type="match status" value="1"/>
</dbReference>
<dbReference type="STRING" id="1346286.SAMN05444362_11273"/>
<feature type="chain" id="PRO_5009910209" description="DUF6973 domain-containing protein" evidence="1">
    <location>
        <begin position="25"/>
        <end position="259"/>
    </location>
</feature>